<evidence type="ECO:0000313" key="1">
    <source>
        <dbReference type="EMBL" id="QBZ56715.1"/>
    </source>
</evidence>
<name>A0A4V1C5K6_PYROR</name>
<proteinExistence type="predicted"/>
<evidence type="ECO:0000313" key="2">
    <source>
        <dbReference type="Proteomes" id="UP000294847"/>
    </source>
</evidence>
<dbReference type="AlphaFoldDB" id="A0A4V1C5K6"/>
<dbReference type="VEuPathDB" id="FungiDB:M_BR32_EuGene_00015411"/>
<organism evidence="1 2">
    <name type="scientific">Pyricularia oryzae</name>
    <name type="common">Rice blast fungus</name>
    <name type="synonym">Magnaporthe oryzae</name>
    <dbReference type="NCBI Taxonomy" id="318829"/>
    <lineage>
        <taxon>Eukaryota</taxon>
        <taxon>Fungi</taxon>
        <taxon>Dikarya</taxon>
        <taxon>Ascomycota</taxon>
        <taxon>Pezizomycotina</taxon>
        <taxon>Sordariomycetes</taxon>
        <taxon>Sordariomycetidae</taxon>
        <taxon>Magnaporthales</taxon>
        <taxon>Pyriculariaceae</taxon>
        <taxon>Pyricularia</taxon>
    </lineage>
</organism>
<dbReference type="GO" id="GO:0016020">
    <property type="term" value="C:membrane"/>
    <property type="evidence" value="ECO:0007669"/>
    <property type="project" value="InterPro"/>
</dbReference>
<gene>
    <name evidence="1" type="ORF">PoMZ_01629</name>
</gene>
<accession>A0A4V1C5K6</accession>
<protein>
    <submittedName>
        <fullName evidence="1">Uncharacterized protein</fullName>
    </submittedName>
</protein>
<sequence length="293" mass="30953">MPSPFKAWSAIKNLTGRKNANETTTTTTAKPKTPIGILAILDWIVYGLPLLVFLFFVLVIAGCLGTSPGIPNLYLVSLTEGDLSIRVGYFGMCFARTDATVGEACTSTLGLTPDEIASRVLENPSPSDALPSSLIATAKDLQRDILAPLFPAVGIAFVAALAALGGLWRLRSAGKASEPVYWRLRRAALALLFAGVALALMSALSTTQTVAGVKWAVTEVHDGLSGASRTAGRGQAVEALQWVTAVLMAVFAVRLAAVYRNPTSAGVAVQDVEMGPREDHHRPGNRASSMYSR</sequence>
<dbReference type="Pfam" id="PF12351">
    <property type="entry name" value="Fig1"/>
    <property type="match status" value="1"/>
</dbReference>
<dbReference type="Proteomes" id="UP000294847">
    <property type="component" value="Chromosome 2"/>
</dbReference>
<reference evidence="1 2" key="1">
    <citation type="journal article" date="2019" name="Mol. Biol. Evol.">
        <title>Blast fungal genomes show frequent chromosomal changes, gene gains and losses, and effector gene turnover.</title>
        <authorList>
            <person name="Gomez Luciano L.B."/>
            <person name="Jason Tsai I."/>
            <person name="Chuma I."/>
            <person name="Tosa Y."/>
            <person name="Chen Y.H."/>
            <person name="Li J.Y."/>
            <person name="Li M.Y."/>
            <person name="Jade Lu M.Y."/>
            <person name="Nakayashiki H."/>
            <person name="Li W.H."/>
        </authorList>
    </citation>
    <scope>NUCLEOTIDE SEQUENCE [LARGE SCALE GENOMIC DNA]</scope>
    <source>
        <strain evidence="1">MZ5-1-6</strain>
    </source>
</reference>
<dbReference type="InterPro" id="IPR033481">
    <property type="entry name" value="Dni1/Fig1"/>
</dbReference>
<dbReference type="EMBL" id="CP034205">
    <property type="protein sequence ID" value="QBZ56715.1"/>
    <property type="molecule type" value="Genomic_DNA"/>
</dbReference>